<proteinExistence type="predicted"/>
<keyword evidence="3" id="KW-1185">Reference proteome</keyword>
<protein>
    <submittedName>
        <fullName evidence="2">Uncharacterized protein</fullName>
    </submittedName>
</protein>
<dbReference type="PANTHER" id="PTHR34289:SF3">
    <property type="entry name" value="PROTEIN, PUTATIVE (DUF819)-RELATED"/>
    <property type="match status" value="1"/>
</dbReference>
<dbReference type="Pfam" id="PF05684">
    <property type="entry name" value="DUF819"/>
    <property type="match status" value="1"/>
</dbReference>
<dbReference type="InterPro" id="IPR008537">
    <property type="entry name" value="DUF819"/>
</dbReference>
<organism evidence="2 3">
    <name type="scientific">Lactuca sativa</name>
    <name type="common">Garden lettuce</name>
    <dbReference type="NCBI Taxonomy" id="4236"/>
    <lineage>
        <taxon>Eukaryota</taxon>
        <taxon>Viridiplantae</taxon>
        <taxon>Streptophyta</taxon>
        <taxon>Embryophyta</taxon>
        <taxon>Tracheophyta</taxon>
        <taxon>Spermatophyta</taxon>
        <taxon>Magnoliopsida</taxon>
        <taxon>eudicotyledons</taxon>
        <taxon>Gunneridae</taxon>
        <taxon>Pentapetalae</taxon>
        <taxon>asterids</taxon>
        <taxon>campanulids</taxon>
        <taxon>Asterales</taxon>
        <taxon>Asteraceae</taxon>
        <taxon>Cichorioideae</taxon>
        <taxon>Cichorieae</taxon>
        <taxon>Lactucinae</taxon>
        <taxon>Lactuca</taxon>
    </lineage>
</organism>
<evidence type="ECO:0000313" key="2">
    <source>
        <dbReference type="EMBL" id="KAJ0221743.1"/>
    </source>
</evidence>
<keyword evidence="1" id="KW-1133">Transmembrane helix</keyword>
<gene>
    <name evidence="2" type="ORF">LSAT_V11C200063820</name>
</gene>
<comment type="caution">
    <text evidence="2">The sequence shown here is derived from an EMBL/GenBank/DDBJ whole genome shotgun (WGS) entry which is preliminary data.</text>
</comment>
<sequence length="210" mass="23908">MISKPQPVVGGGWLIIPHEYNSVIPTQLVMRFQSIMRTEAVGIVRIFYIRWVNDSFIVWLLFNHKVVYIVFSFTFYYHSNFCFSHYLVATTIGTMAYWMVQMRPLGQEGCRIGHIGGAFTYVVITSEISPSVLGVGLVTDNVIRVVYFITLFALAAKTPPENVEKDVKSESKSKLPLLELSTTLVVSFAIYKIGSLITKYLAYQEISYYM</sequence>
<reference evidence="2 3" key="1">
    <citation type="journal article" date="2017" name="Nat. Commun.">
        <title>Genome assembly with in vitro proximity ligation data and whole-genome triplication in lettuce.</title>
        <authorList>
            <person name="Reyes-Chin-Wo S."/>
            <person name="Wang Z."/>
            <person name="Yang X."/>
            <person name="Kozik A."/>
            <person name="Arikit S."/>
            <person name="Song C."/>
            <person name="Xia L."/>
            <person name="Froenicke L."/>
            <person name="Lavelle D.O."/>
            <person name="Truco M.J."/>
            <person name="Xia R."/>
            <person name="Zhu S."/>
            <person name="Xu C."/>
            <person name="Xu H."/>
            <person name="Xu X."/>
            <person name="Cox K."/>
            <person name="Korf I."/>
            <person name="Meyers B.C."/>
            <person name="Michelmore R.W."/>
        </authorList>
    </citation>
    <scope>NUCLEOTIDE SEQUENCE [LARGE SCALE GENOMIC DNA]</scope>
    <source>
        <strain evidence="3">cv. Salinas</strain>
        <tissue evidence="2">Seedlings</tissue>
    </source>
</reference>
<feature type="transmembrane region" description="Helical" evidence="1">
    <location>
        <begin position="83"/>
        <end position="100"/>
    </location>
</feature>
<dbReference type="EMBL" id="NBSK02000002">
    <property type="protein sequence ID" value="KAJ0221743.1"/>
    <property type="molecule type" value="Genomic_DNA"/>
</dbReference>
<feature type="transmembrane region" description="Helical" evidence="1">
    <location>
        <begin position="112"/>
        <end position="129"/>
    </location>
</feature>
<evidence type="ECO:0000256" key="1">
    <source>
        <dbReference type="SAM" id="Phobius"/>
    </source>
</evidence>
<name>A0A9R1WDA5_LACSA</name>
<feature type="transmembrane region" description="Helical" evidence="1">
    <location>
        <begin position="56"/>
        <end position="77"/>
    </location>
</feature>
<dbReference type="PANTHER" id="PTHR34289">
    <property type="entry name" value="PROTEIN, PUTATIVE (DUF819)-RELATED"/>
    <property type="match status" value="1"/>
</dbReference>
<dbReference type="AlphaFoldDB" id="A0A9R1WDA5"/>
<accession>A0A9R1WDA5</accession>
<keyword evidence="1" id="KW-0472">Membrane</keyword>
<evidence type="ECO:0000313" key="3">
    <source>
        <dbReference type="Proteomes" id="UP000235145"/>
    </source>
</evidence>
<keyword evidence="1" id="KW-0812">Transmembrane</keyword>
<feature type="transmembrane region" description="Helical" evidence="1">
    <location>
        <begin position="177"/>
        <end position="202"/>
    </location>
</feature>
<dbReference type="Proteomes" id="UP000235145">
    <property type="component" value="Unassembled WGS sequence"/>
</dbReference>